<dbReference type="InterPro" id="IPR008584">
    <property type="entry name" value="CXXC_Zn-binding_euk"/>
</dbReference>
<dbReference type="PANTHER" id="PTHR12857">
    <property type="entry name" value="CXXC MOTIF CONTAINING ZINC BINDING PROTEIN"/>
    <property type="match status" value="1"/>
</dbReference>
<dbReference type="AlphaFoldDB" id="A0A9C7UTU7"/>
<organism evidence="5 6">
    <name type="scientific">Galdieria partita</name>
    <dbReference type="NCBI Taxonomy" id="83374"/>
    <lineage>
        <taxon>Eukaryota</taxon>
        <taxon>Rhodophyta</taxon>
        <taxon>Bangiophyceae</taxon>
        <taxon>Galdieriales</taxon>
        <taxon>Galdieriaceae</taxon>
        <taxon>Galdieria</taxon>
    </lineage>
</organism>
<comment type="similarity">
    <text evidence="1">Belongs to the UPF0587 family.</text>
</comment>
<name>A0A9C7UTU7_9RHOD</name>
<reference evidence="5" key="1">
    <citation type="journal article" date="2022" name="Proc. Natl. Acad. Sci. U.S.A.">
        <title>Life cycle and functional genomics of the unicellular red alga Galdieria for elucidating algal and plant evolution and industrial use.</title>
        <authorList>
            <person name="Hirooka S."/>
            <person name="Itabashi T."/>
            <person name="Ichinose T.M."/>
            <person name="Onuma R."/>
            <person name="Fujiwara T."/>
            <person name="Yamashita S."/>
            <person name="Jong L.W."/>
            <person name="Tomita R."/>
            <person name="Iwane A.H."/>
            <person name="Miyagishima S.Y."/>
        </authorList>
    </citation>
    <scope>NUCLEOTIDE SEQUENCE</scope>
    <source>
        <strain evidence="5">NBRC 102759</strain>
    </source>
</reference>
<protein>
    <recommendedName>
        <fullName evidence="7">DUF866 domain-containing protein</fullName>
    </recommendedName>
</protein>
<evidence type="ECO:0000256" key="2">
    <source>
        <dbReference type="ARBA" id="ARBA00022723"/>
    </source>
</evidence>
<dbReference type="Proteomes" id="UP001061958">
    <property type="component" value="Unassembled WGS sequence"/>
</dbReference>
<comment type="caution">
    <text evidence="5">The sequence shown here is derived from an EMBL/GenBank/DDBJ whole genome shotgun (WGS) entry which is preliminary data.</text>
</comment>
<dbReference type="Pfam" id="PF05907">
    <property type="entry name" value="CXXC_Zn-b_euk"/>
    <property type="match status" value="1"/>
</dbReference>
<keyword evidence="3" id="KW-0862">Zinc</keyword>
<evidence type="ECO:0000313" key="6">
    <source>
        <dbReference type="Proteomes" id="UP001061958"/>
    </source>
</evidence>
<dbReference type="OrthoDB" id="10248838at2759"/>
<dbReference type="EMBL" id="BQMJ01000058">
    <property type="protein sequence ID" value="GJQ14667.1"/>
    <property type="molecule type" value="Genomic_DNA"/>
</dbReference>
<evidence type="ECO:0000256" key="1">
    <source>
        <dbReference type="ARBA" id="ARBA00007818"/>
    </source>
</evidence>
<evidence type="ECO:0000256" key="3">
    <source>
        <dbReference type="ARBA" id="ARBA00022833"/>
    </source>
</evidence>
<dbReference type="PANTHER" id="PTHR12857:SF0">
    <property type="entry name" value="CXXC MOTIF CONTAINING ZINC BINDING PROTEIN"/>
    <property type="match status" value="1"/>
</dbReference>
<evidence type="ECO:0000313" key="5">
    <source>
        <dbReference type="EMBL" id="GJQ15248.1"/>
    </source>
</evidence>
<dbReference type="EMBL" id="BQMJ01000066">
    <property type="protein sequence ID" value="GJQ15248.1"/>
    <property type="molecule type" value="Genomic_DNA"/>
</dbReference>
<evidence type="ECO:0000313" key="4">
    <source>
        <dbReference type="EMBL" id="GJQ14667.1"/>
    </source>
</evidence>
<dbReference type="GO" id="GO:0008270">
    <property type="term" value="F:zinc ion binding"/>
    <property type="evidence" value="ECO:0007669"/>
    <property type="project" value="TreeGrafter"/>
</dbReference>
<keyword evidence="6" id="KW-1185">Reference proteome</keyword>
<reference evidence="5" key="2">
    <citation type="submission" date="2022-01" db="EMBL/GenBank/DDBJ databases">
        <authorList>
            <person name="Hirooka S."/>
            <person name="Miyagishima S.Y."/>
        </authorList>
    </citation>
    <scope>NUCLEOTIDE SEQUENCE</scope>
    <source>
        <strain evidence="5">NBRC 102759</strain>
    </source>
</reference>
<proteinExistence type="inferred from homology"/>
<dbReference type="SUPFAM" id="SSF141678">
    <property type="entry name" value="MAL13P1.257-like"/>
    <property type="match status" value="1"/>
</dbReference>
<evidence type="ECO:0008006" key="7">
    <source>
        <dbReference type="Google" id="ProtNLM"/>
    </source>
</evidence>
<gene>
    <name evidence="4" type="ORF">GpartN1_g6458.t1</name>
    <name evidence="5" type="ORF">GpartN1_g7039.t1</name>
</gene>
<accession>A0A9C7UTU7</accession>
<keyword evidence="2" id="KW-0479">Metal-binding</keyword>
<sequence>MPIYCLEIKALCSPNIQKVTVENSYIWHLQLQCMHCSEKTGWIAIDPSQEMTRVRSGVCHVLLHCRFCSRQCTITVLEESHVYDNKEEFQPFASFDCRGLEPVDWNPIGDEFILQLNSGVLMRQVSLEEGEYYDYDENEKEEVSITCLEWQWKRV</sequence>